<feature type="compositionally biased region" description="Low complexity" evidence="2">
    <location>
        <begin position="1510"/>
        <end position="1527"/>
    </location>
</feature>
<gene>
    <name evidence="3" type="ORF">CspeluHIS016_0113300</name>
</gene>
<feature type="coiled-coil region" evidence="1">
    <location>
        <begin position="1256"/>
        <end position="1360"/>
    </location>
</feature>
<feature type="coiled-coil region" evidence="1">
    <location>
        <begin position="1072"/>
        <end position="1227"/>
    </location>
</feature>
<feature type="compositionally biased region" description="Basic and acidic residues" evidence="2">
    <location>
        <begin position="244"/>
        <end position="277"/>
    </location>
</feature>
<feature type="compositionally biased region" description="Basic and acidic residues" evidence="2">
    <location>
        <begin position="172"/>
        <end position="184"/>
    </location>
</feature>
<organism evidence="3 4">
    <name type="scientific">Cutaneotrichosporon spelunceum</name>
    <dbReference type="NCBI Taxonomy" id="1672016"/>
    <lineage>
        <taxon>Eukaryota</taxon>
        <taxon>Fungi</taxon>
        <taxon>Dikarya</taxon>
        <taxon>Basidiomycota</taxon>
        <taxon>Agaricomycotina</taxon>
        <taxon>Tremellomycetes</taxon>
        <taxon>Trichosporonales</taxon>
        <taxon>Trichosporonaceae</taxon>
        <taxon>Cutaneotrichosporon</taxon>
    </lineage>
</organism>
<evidence type="ECO:0000313" key="4">
    <source>
        <dbReference type="Proteomes" id="UP001222932"/>
    </source>
</evidence>
<proteinExistence type="predicted"/>
<dbReference type="SUPFAM" id="SSF57997">
    <property type="entry name" value="Tropomyosin"/>
    <property type="match status" value="2"/>
</dbReference>
<dbReference type="EMBL" id="BTCM01000001">
    <property type="protein sequence ID" value="GMK54744.1"/>
    <property type="molecule type" value="Genomic_DNA"/>
</dbReference>
<feature type="coiled-coil region" evidence="1">
    <location>
        <begin position="821"/>
        <end position="906"/>
    </location>
</feature>
<feature type="compositionally biased region" description="Polar residues" evidence="2">
    <location>
        <begin position="112"/>
        <end position="125"/>
    </location>
</feature>
<feature type="compositionally biased region" description="Basic and acidic residues" evidence="2">
    <location>
        <begin position="131"/>
        <end position="146"/>
    </location>
</feature>
<feature type="coiled-coil region" evidence="1">
    <location>
        <begin position="597"/>
        <end position="791"/>
    </location>
</feature>
<reference evidence="3" key="1">
    <citation type="journal article" date="2023" name="BMC Genomics">
        <title>Chromosome-level genome assemblies of Cutaneotrichosporon spp. (Trichosporonales, Basidiomycota) reveal imbalanced evolution between nucleotide sequences and chromosome synteny.</title>
        <authorList>
            <person name="Kobayashi Y."/>
            <person name="Kayamori A."/>
            <person name="Aoki K."/>
            <person name="Shiwa Y."/>
            <person name="Matsutani M."/>
            <person name="Fujita N."/>
            <person name="Sugita T."/>
            <person name="Iwasaki W."/>
            <person name="Tanaka N."/>
            <person name="Takashima M."/>
        </authorList>
    </citation>
    <scope>NUCLEOTIDE SEQUENCE</scope>
    <source>
        <strain evidence="3">HIS016</strain>
    </source>
</reference>
<dbReference type="Gene3D" id="1.10.287.1490">
    <property type="match status" value="3"/>
</dbReference>
<feature type="region of interest" description="Disordered" evidence="2">
    <location>
        <begin position="233"/>
        <end position="277"/>
    </location>
</feature>
<feature type="region of interest" description="Disordered" evidence="2">
    <location>
        <begin position="1510"/>
        <end position="1636"/>
    </location>
</feature>
<evidence type="ECO:0000313" key="3">
    <source>
        <dbReference type="EMBL" id="GMK54744.1"/>
    </source>
</evidence>
<evidence type="ECO:0000256" key="1">
    <source>
        <dbReference type="SAM" id="Coils"/>
    </source>
</evidence>
<feature type="region of interest" description="Disordered" evidence="2">
    <location>
        <begin position="107"/>
        <end position="221"/>
    </location>
</feature>
<evidence type="ECO:0000256" key="2">
    <source>
        <dbReference type="SAM" id="MobiDB-lite"/>
    </source>
</evidence>
<sequence length="1636" mass="178322">MFGEEGKDKFIKTLRQQIADRDARYSKLLKEKTAQDEAFKEKTVAADLLRTKADSEELRAERAESALRSTKDDLAQVKLNVSNLETQLRAQSARAVELEKERGRLEFDLASLSHSGPGPSTTENKLTAHIKSLEQELQRKESELSRATRAPTPKSRRRRSSAGDVDLTLTTQRDDAKHAAEAAQREVAGLKARLSASERERDQAVNGRLAAEKRAVRQTDSLQERVDELQFYLDNAGGSQPAAESEKARSDRDTALARAEELQGKLTEKEGEVEESQKALEAKVKELEELRTGASSAEQRVGELQEKVTVLEAQLARTDGMYSEKVAQVERERDVAQAEIASLQSRIEESILDFQRSSSELETEKNARATLQEQVESLEKKAASMTEAEFAATEARARITQLETEILASASKLADANLALSAAKEAISVAASVRDDLQAKLDAALTGLATANSRMSELEAENAASIGLETQLMSVRNERKRWRETAESYQTEIMEMEQALREEISDLAQKLSIANEDLSRATSDHEAAQTAIKRLEAEILAGSMPNDHEEIVRLRQERDRLSADLQDKVLLLDARDAPNKDGDAPSKEQVEKMTLTIRRLRGERDEFKGQVAFTEDERRFADLAATATNKKLKDAIAQAQRKDTLVSELEMKLASLESRQREIGAPNTQVDELQRKITDLEATTSDLERQLAEAELAHVQRDEKAALVDTLCDEKALLDAKISSLESKIASLEAELCVLTRRLDSTEGERDVAKSQLAELESQAAGLRDRLDSVTADLATEKDARKAAENRTALHATADNGEAQRLLADAQGRVERRDKFIKLLEVDKQKLDFNLKNVQDDFAQLSEAHVALESRLETTMSQDTFDQLSEALDARKTENANLAHNLENARAQATRLQETLESTHVDLESLTTAHARTLAEYKALKADHADAVALNAALHGEKSELAEDARRRSQEAIALVLAVAVHRQAVATVTLRANDLAVQVRTSGDRVAALEAEHSAHKQAQTLALLEELEKTKLALAVAEKKLVVLQATSAELNASTEMTTALESRITDLESALADSASANIDARARTVALEEDLVAAETARAELKARAKELQVRVDEMQDDLDAARTVHDGAAGRAVMLEKELALSREALAAAEDSLARAAADLRAQLDVAAAEAEERLAAVTHEAAQSKAADEQAIADFEAELAAAREQAGADLANATDRIKAAEEEVVSLSEALDSLRVDFNSMRDEHDTAAADAENAMSRAEGLVADVTRLQGDLEVSEELVKAATERIESLVSDLSMASADNSRLSSDLDTATADLQNVQGELEAQRARESDLVAQLDKARSELDDSREVLKAAEDKAAAAEVEARKVASQLNFMERGQVDMSTRLAALRDELVQAQAAVAADAGQAREAARLTEANKAFKAALADAEEDLKYKTASLDAKNLDLEEADDREMELKKQVKKASARADKLSRKVRALESEIETLQNTMENMSPRRTRDIPSIAITPSSSSAAARATAVAIASATQSLPPSAPSLPSTTPRSKRNREAEDESVTREVWVEDGPLPKRNSPPSAGRQPLVAKANRPARKPLTSTERAFMQKRAQMAASTPIERKVSMRSVLGSGTTPGATPGDRRVLGPGAPGSGRPASG</sequence>
<keyword evidence="4" id="KW-1185">Reference proteome</keyword>
<name>A0AAD3YAI1_9TREE</name>
<feature type="coiled-coil region" evidence="1">
    <location>
        <begin position="1399"/>
        <end position="1475"/>
    </location>
</feature>
<accession>A0AAD3YAI1</accession>
<comment type="caution">
    <text evidence="3">The sequence shown here is derived from an EMBL/GenBank/DDBJ whole genome shotgun (WGS) entry which is preliminary data.</text>
</comment>
<protein>
    <submittedName>
        <fullName evidence="3">Uncharacterized protein</fullName>
    </submittedName>
</protein>
<feature type="compositionally biased region" description="Basic and acidic residues" evidence="2">
    <location>
        <begin position="210"/>
        <end position="221"/>
    </location>
</feature>
<feature type="coiled-coil region" evidence="1">
    <location>
        <begin position="441"/>
        <end position="538"/>
    </location>
</feature>
<dbReference type="Proteomes" id="UP001222932">
    <property type="component" value="Unassembled WGS sequence"/>
</dbReference>
<reference evidence="3" key="2">
    <citation type="submission" date="2023-06" db="EMBL/GenBank/DDBJ databases">
        <authorList>
            <person name="Kobayashi Y."/>
            <person name="Kayamori A."/>
            <person name="Aoki K."/>
            <person name="Shiwa Y."/>
            <person name="Fujita N."/>
            <person name="Sugita T."/>
            <person name="Iwasaki W."/>
            <person name="Tanaka N."/>
            <person name="Takashima M."/>
        </authorList>
    </citation>
    <scope>NUCLEOTIDE SEQUENCE</scope>
    <source>
        <strain evidence="3">HIS016</strain>
    </source>
</reference>
<keyword evidence="1" id="KW-0175">Coiled coil</keyword>
<dbReference type="PANTHER" id="PTHR18937">
    <property type="entry name" value="STRUCTURAL MAINTENANCE OF CHROMOSOMES SMC FAMILY MEMBER"/>
    <property type="match status" value="1"/>
</dbReference>